<protein>
    <recommendedName>
        <fullName evidence="2">Tyr recombinase domain-containing protein</fullName>
    </recommendedName>
</protein>
<reference evidence="3 4" key="1">
    <citation type="submission" date="2016-10" db="EMBL/GenBank/DDBJ databases">
        <title>Draft genome sequences of four alkaliphilic bacteria belonging to the Anaerobacillus genus.</title>
        <authorList>
            <person name="Bassil N.M."/>
            <person name="Lloyd J.R."/>
        </authorList>
    </citation>
    <scope>NUCLEOTIDE SEQUENCE [LARGE SCALE GENOMIC DNA]</scope>
    <source>
        <strain evidence="3 4">DSM 22531</strain>
    </source>
</reference>
<dbReference type="Pfam" id="PF00589">
    <property type="entry name" value="Phage_integrase"/>
    <property type="match status" value="1"/>
</dbReference>
<dbReference type="InterPro" id="IPR013762">
    <property type="entry name" value="Integrase-like_cat_sf"/>
</dbReference>
<organism evidence="3 4">
    <name type="scientific">Anaerobacillus alkalidiazotrophicus</name>
    <dbReference type="NCBI Taxonomy" id="472963"/>
    <lineage>
        <taxon>Bacteria</taxon>
        <taxon>Bacillati</taxon>
        <taxon>Bacillota</taxon>
        <taxon>Bacilli</taxon>
        <taxon>Bacillales</taxon>
        <taxon>Bacillaceae</taxon>
        <taxon>Anaerobacillus</taxon>
    </lineage>
</organism>
<comment type="caution">
    <text evidence="3">The sequence shown here is derived from an EMBL/GenBank/DDBJ whole genome shotgun (WGS) entry which is preliminary data.</text>
</comment>
<evidence type="ECO:0000259" key="2">
    <source>
        <dbReference type="PROSITE" id="PS51898"/>
    </source>
</evidence>
<name>A0A1S2M202_9BACI</name>
<evidence type="ECO:0000256" key="1">
    <source>
        <dbReference type="ARBA" id="ARBA00023172"/>
    </source>
</evidence>
<keyword evidence="1" id="KW-0233">DNA recombination</keyword>
<dbReference type="SUPFAM" id="SSF56349">
    <property type="entry name" value="DNA breaking-rejoining enzymes"/>
    <property type="match status" value="1"/>
</dbReference>
<dbReference type="PROSITE" id="PS51898">
    <property type="entry name" value="TYR_RECOMBINASE"/>
    <property type="match status" value="1"/>
</dbReference>
<accession>A0A1S2M202</accession>
<dbReference type="GO" id="GO:0006310">
    <property type="term" value="P:DNA recombination"/>
    <property type="evidence" value="ECO:0007669"/>
    <property type="project" value="UniProtKB-KW"/>
</dbReference>
<keyword evidence="4" id="KW-1185">Reference proteome</keyword>
<dbReference type="AlphaFoldDB" id="A0A1S2M202"/>
<dbReference type="Gene3D" id="1.10.443.10">
    <property type="entry name" value="Intergrase catalytic core"/>
    <property type="match status" value="1"/>
</dbReference>
<dbReference type="EMBL" id="MLQS01000031">
    <property type="protein sequence ID" value="OIJ17957.1"/>
    <property type="molecule type" value="Genomic_DNA"/>
</dbReference>
<feature type="domain" description="Tyr recombinase" evidence="2">
    <location>
        <begin position="32"/>
        <end position="171"/>
    </location>
</feature>
<dbReference type="OrthoDB" id="9766545at2"/>
<dbReference type="STRING" id="472963.BKP45_20595"/>
<dbReference type="GO" id="GO:0003677">
    <property type="term" value="F:DNA binding"/>
    <property type="evidence" value="ECO:0007669"/>
    <property type="project" value="InterPro"/>
</dbReference>
<dbReference type="InterPro" id="IPR002104">
    <property type="entry name" value="Integrase_catalytic"/>
</dbReference>
<dbReference type="RefSeq" id="WP_071391018.1">
    <property type="nucleotide sequence ID" value="NZ_MLQS01000031.1"/>
</dbReference>
<dbReference type="Proteomes" id="UP000180057">
    <property type="component" value="Unassembled WGS sequence"/>
</dbReference>
<dbReference type="GO" id="GO:0015074">
    <property type="term" value="P:DNA integration"/>
    <property type="evidence" value="ECO:0007669"/>
    <property type="project" value="InterPro"/>
</dbReference>
<dbReference type="InterPro" id="IPR011010">
    <property type="entry name" value="DNA_brk_join_enz"/>
</dbReference>
<sequence length="171" mass="20375">MAIIRSLLGFAYENGYIDKDLRYRFLSQPNSILPRYLNDIQIEKVINGAVQKTYGYRKRAIILFLLGTGCRVSELTNLKVKDFMVDENLIFIRKGKRNKERYIPMFKEVKIAILHYLKISGVKQWNKDIPGYLFSQDEGLIREKKVLNHCFFRLVNIDDKRNYRYFFLSVF</sequence>
<proteinExistence type="predicted"/>
<evidence type="ECO:0000313" key="4">
    <source>
        <dbReference type="Proteomes" id="UP000180057"/>
    </source>
</evidence>
<gene>
    <name evidence="3" type="ORF">BKP45_20595</name>
</gene>
<evidence type="ECO:0000313" key="3">
    <source>
        <dbReference type="EMBL" id="OIJ17957.1"/>
    </source>
</evidence>